<sequence length="855" mass="93883">MTSEQQREVSRLFPRNGRDYRKANPSSYPVLPPLPTPPKPKIPQNLNRILVFRLIHGMTEYRLPAMNLWSDDNASMMEAFIPSDLQSFWPPSASTTAIAAAANASDPLKSMAAASSTASFLNQESLQQRLQALIEGARESWTYAIYWQSSVDGSGVPFLGWGDGYYKGEEDKRKRKASAAASAAVQEHRKQVLRDLNSLISGSAAVTDDAVDEEVTDTEWFFLVSMTQSFVNGAGIPAQVFFAGSSIWIAGGDRLAGSGCERARQAQSFGLQTMVCIPSSNGVVELGSTEVILQSLDLMSKVRVLFNFNGLEIGGRAGIWSSSETAVPAPQADQGESDPSALWLTDPSPAVEIRDSAAAAALHESSKSIQFENPSSSSLTENPSSFQLNHHQQQQSYYSRELNFSEFGFENSATRNPTPCKPESGDILNFGESKRNSNGILSSHHQQTLTEEKNKMRSATSRSSNEEGMLSFASAVVAPSSGIVKSSTGGGGDSDHSDLEASVREAESSRVVDTEKRPRKRGRKPANGREEPLNHVEAERQRREKLNQRFYALRAVVPNVSKMDKASLLGDAISYINELKSKMQTLESDKEGLQSQINSLRKDVLANKDPSRFPSGLPLHDPHHHHDLKISNLSRGKCSGVEIDVKVLGWEAIIRCQCNKKNHPAARLMVALKELDLDVLYASVQVVNELMIQQATVKLSSRMYTHDQLSAALFAQLAEPVKQVRLDNVVAALEGVSHQEEPLLLRESIHVYFLFNMRGVAPVHESFVIILLHGVTSKRMLQLIFEMSAWLLLIKFMCQTMSFIPDPPATVRTREDTSLPATGSGSSGYSSDENESTPSVETTEPKPTSRTVRGQ</sequence>
<reference evidence="1 2" key="1">
    <citation type="journal article" date="2022" name="Hortic Res">
        <title>A haplotype resolved chromosomal level avocado genome allows analysis of novel avocado genes.</title>
        <authorList>
            <person name="Nath O."/>
            <person name="Fletcher S.J."/>
            <person name="Hayward A."/>
            <person name="Shaw L.M."/>
            <person name="Masouleh A.K."/>
            <person name="Furtado A."/>
            <person name="Henry R.J."/>
            <person name="Mitter N."/>
        </authorList>
    </citation>
    <scope>NUCLEOTIDE SEQUENCE [LARGE SCALE GENOMIC DNA]</scope>
    <source>
        <strain evidence="2">cv. Hass</strain>
    </source>
</reference>
<accession>A0ACC2LF87</accession>
<protein>
    <submittedName>
        <fullName evidence="1">Uncharacterized protein</fullName>
    </submittedName>
</protein>
<gene>
    <name evidence="1" type="ORF">MRB53_025324</name>
</gene>
<dbReference type="EMBL" id="CM056816">
    <property type="protein sequence ID" value="KAJ8631988.1"/>
    <property type="molecule type" value="Genomic_DNA"/>
</dbReference>
<organism evidence="1 2">
    <name type="scientific">Persea americana</name>
    <name type="common">Avocado</name>
    <dbReference type="NCBI Taxonomy" id="3435"/>
    <lineage>
        <taxon>Eukaryota</taxon>
        <taxon>Viridiplantae</taxon>
        <taxon>Streptophyta</taxon>
        <taxon>Embryophyta</taxon>
        <taxon>Tracheophyta</taxon>
        <taxon>Spermatophyta</taxon>
        <taxon>Magnoliopsida</taxon>
        <taxon>Magnoliidae</taxon>
        <taxon>Laurales</taxon>
        <taxon>Lauraceae</taxon>
        <taxon>Persea</taxon>
    </lineage>
</organism>
<keyword evidence="2" id="KW-1185">Reference proteome</keyword>
<evidence type="ECO:0000313" key="2">
    <source>
        <dbReference type="Proteomes" id="UP001234297"/>
    </source>
</evidence>
<proteinExistence type="predicted"/>
<name>A0ACC2LF87_PERAE</name>
<dbReference type="Proteomes" id="UP001234297">
    <property type="component" value="Chromosome 8"/>
</dbReference>
<comment type="caution">
    <text evidence="1">The sequence shown here is derived from an EMBL/GenBank/DDBJ whole genome shotgun (WGS) entry which is preliminary data.</text>
</comment>
<evidence type="ECO:0000313" key="1">
    <source>
        <dbReference type="EMBL" id="KAJ8631988.1"/>
    </source>
</evidence>